<reference evidence="2 3" key="1">
    <citation type="submission" date="2017-02" db="EMBL/GenBank/DDBJ databases">
        <authorList>
            <person name="Peterson S.W."/>
        </authorList>
    </citation>
    <scope>NUCLEOTIDE SEQUENCE [LARGE SCALE GENOMIC DNA]</scope>
    <source>
        <strain evidence="2 3">DSM 45154</strain>
    </source>
</reference>
<proteinExistence type="predicted"/>
<dbReference type="OrthoDB" id="3428976at2"/>
<feature type="region of interest" description="Disordered" evidence="1">
    <location>
        <begin position="30"/>
        <end position="49"/>
    </location>
</feature>
<feature type="region of interest" description="Disordered" evidence="1">
    <location>
        <begin position="1"/>
        <end position="20"/>
    </location>
</feature>
<evidence type="ECO:0000256" key="1">
    <source>
        <dbReference type="SAM" id="MobiDB-lite"/>
    </source>
</evidence>
<sequence>MSFDMPTSAPGLLDEHEQLRSRVEEVRDRAVKAAPWTPRSPLHGRFGPRTDIPLSDADNAFYAGAQAQVTAFADLCLSLLSLHQPRDGGGLSSGPTPAVQRCTCCMLLWPCPTIREMTRLLT</sequence>
<evidence type="ECO:0000313" key="2">
    <source>
        <dbReference type="EMBL" id="SJZ53505.1"/>
    </source>
</evidence>
<dbReference type="EMBL" id="FUWS01000002">
    <property type="protein sequence ID" value="SJZ53505.1"/>
    <property type="molecule type" value="Genomic_DNA"/>
</dbReference>
<dbReference type="AlphaFoldDB" id="A0A1T4LFL8"/>
<gene>
    <name evidence="2" type="ORF">SAMN02745673_00658</name>
</gene>
<organism evidence="2 3">
    <name type="scientific">Marinactinospora thermotolerans DSM 45154</name>
    <dbReference type="NCBI Taxonomy" id="1122192"/>
    <lineage>
        <taxon>Bacteria</taxon>
        <taxon>Bacillati</taxon>
        <taxon>Actinomycetota</taxon>
        <taxon>Actinomycetes</taxon>
        <taxon>Streptosporangiales</taxon>
        <taxon>Nocardiopsidaceae</taxon>
        <taxon>Marinactinospora</taxon>
    </lineage>
</organism>
<dbReference type="Proteomes" id="UP000190637">
    <property type="component" value="Unassembled WGS sequence"/>
</dbReference>
<keyword evidence="3" id="KW-1185">Reference proteome</keyword>
<accession>A0A1T4LFL8</accession>
<dbReference type="STRING" id="1122192.SAMN02745673_00658"/>
<evidence type="ECO:0000313" key="3">
    <source>
        <dbReference type="Proteomes" id="UP000190637"/>
    </source>
</evidence>
<protein>
    <submittedName>
        <fullName evidence="2">Uncharacterized protein</fullName>
    </submittedName>
</protein>
<name>A0A1T4LFL8_9ACTN</name>